<keyword evidence="3" id="KW-1185">Reference proteome</keyword>
<feature type="transmembrane region" description="Helical" evidence="1">
    <location>
        <begin position="81"/>
        <end position="100"/>
    </location>
</feature>
<name>A0A9X5FD99_9MICO</name>
<dbReference type="AlphaFoldDB" id="A0A9X5FD99"/>
<evidence type="ECO:0000313" key="3">
    <source>
        <dbReference type="Proteomes" id="UP000774283"/>
    </source>
</evidence>
<sequence length="113" mass="12184">MVLELIIRDIREVPALVVWLMTPSVLVGALWLARRRRHEGRATRALTVATAVALGALALQLSAWVAYYGLRLDNVGSRGTVPWLVLPTVVGLAAAVWAAASQVRASATASRTW</sequence>
<keyword evidence="1" id="KW-0812">Transmembrane</keyword>
<feature type="transmembrane region" description="Helical" evidence="1">
    <location>
        <begin position="13"/>
        <end position="33"/>
    </location>
</feature>
<dbReference type="Proteomes" id="UP000774283">
    <property type="component" value="Unassembled WGS sequence"/>
</dbReference>
<evidence type="ECO:0000313" key="2">
    <source>
        <dbReference type="EMBL" id="NKX93943.1"/>
    </source>
</evidence>
<evidence type="ECO:0000256" key="1">
    <source>
        <dbReference type="SAM" id="Phobius"/>
    </source>
</evidence>
<comment type="caution">
    <text evidence="2">The sequence shown here is derived from an EMBL/GenBank/DDBJ whole genome shotgun (WGS) entry which is preliminary data.</text>
</comment>
<gene>
    <name evidence="2" type="ORF">HF995_11800</name>
</gene>
<organism evidence="2 3">
    <name type="scientific">Sanguibacter hominis ATCC BAA-789</name>
    <dbReference type="NCBI Taxonomy" id="1312740"/>
    <lineage>
        <taxon>Bacteria</taxon>
        <taxon>Bacillati</taxon>
        <taxon>Actinomycetota</taxon>
        <taxon>Actinomycetes</taxon>
        <taxon>Micrococcales</taxon>
        <taxon>Sanguibacteraceae</taxon>
        <taxon>Sanguibacter</taxon>
    </lineage>
</organism>
<keyword evidence="1" id="KW-0472">Membrane</keyword>
<protein>
    <submittedName>
        <fullName evidence="2">Uncharacterized protein</fullName>
    </submittedName>
</protein>
<accession>A0A9X5FD99</accession>
<dbReference type="EMBL" id="JAAXOW010000004">
    <property type="protein sequence ID" value="NKX93943.1"/>
    <property type="molecule type" value="Genomic_DNA"/>
</dbReference>
<proteinExistence type="predicted"/>
<feature type="transmembrane region" description="Helical" evidence="1">
    <location>
        <begin position="45"/>
        <end position="69"/>
    </location>
</feature>
<dbReference type="RefSeq" id="WP_168448011.1">
    <property type="nucleotide sequence ID" value="NZ_JAAXOW010000004.1"/>
</dbReference>
<reference evidence="2 3" key="1">
    <citation type="submission" date="2020-04" db="EMBL/GenBank/DDBJ databases">
        <title>MicrobeNet Type strains.</title>
        <authorList>
            <person name="Nicholson A.C."/>
        </authorList>
    </citation>
    <scope>NUCLEOTIDE SEQUENCE [LARGE SCALE GENOMIC DNA]</scope>
    <source>
        <strain evidence="2 3">ATCC BAA-789</strain>
    </source>
</reference>
<keyword evidence="1" id="KW-1133">Transmembrane helix</keyword>